<dbReference type="OrthoDB" id="420604at2759"/>
<dbReference type="Proteomes" id="UP000604046">
    <property type="component" value="Unassembled WGS sequence"/>
</dbReference>
<feature type="region of interest" description="Disordered" evidence="1">
    <location>
        <begin position="246"/>
        <end position="273"/>
    </location>
</feature>
<sequence length="273" mass="29817">MALLKAPGFSDEESFVLCDAATKGFPILHASLGFQKLYGFSQEECTDSSCGMLVGADGILKDPLAIAAAERMTGKSLGGLAAGFAVMHDVMVEYVDDVVRNRDTDFPAVLAVNRKSTGQLFTCQMGLLRKHHPELGWSYMVGLQQDVSSQIPVPELLKAAAQGAEEYKALCSSQARRSKLAERLQTKEAESHFHGIMRDAWRSVLSRQMSETNGKKMQKSRSMEEKTIASVSTACSLSSVVAKDKGQDQFSPNDFQRSATCPDACPPWPWRVS</sequence>
<accession>A0A812N0I2</accession>
<protein>
    <recommendedName>
        <fullName evidence="4">PAS domain-containing protein</fullName>
    </recommendedName>
</protein>
<proteinExistence type="predicted"/>
<feature type="compositionally biased region" description="Polar residues" evidence="1">
    <location>
        <begin position="248"/>
        <end position="259"/>
    </location>
</feature>
<keyword evidence="3" id="KW-1185">Reference proteome</keyword>
<evidence type="ECO:0000256" key="1">
    <source>
        <dbReference type="SAM" id="MobiDB-lite"/>
    </source>
</evidence>
<name>A0A812N0I2_9DINO</name>
<evidence type="ECO:0000313" key="3">
    <source>
        <dbReference type="Proteomes" id="UP000604046"/>
    </source>
</evidence>
<feature type="compositionally biased region" description="Pro residues" evidence="1">
    <location>
        <begin position="264"/>
        <end position="273"/>
    </location>
</feature>
<dbReference type="Gene3D" id="3.30.450.20">
    <property type="entry name" value="PAS domain"/>
    <property type="match status" value="1"/>
</dbReference>
<gene>
    <name evidence="2" type="ORF">SNAT2548_LOCUS15575</name>
</gene>
<dbReference type="EMBL" id="CAJNDS010002002">
    <property type="protein sequence ID" value="CAE7295789.1"/>
    <property type="molecule type" value="Genomic_DNA"/>
</dbReference>
<evidence type="ECO:0008006" key="4">
    <source>
        <dbReference type="Google" id="ProtNLM"/>
    </source>
</evidence>
<dbReference type="AlphaFoldDB" id="A0A812N0I2"/>
<organism evidence="2 3">
    <name type="scientific">Symbiodinium natans</name>
    <dbReference type="NCBI Taxonomy" id="878477"/>
    <lineage>
        <taxon>Eukaryota</taxon>
        <taxon>Sar</taxon>
        <taxon>Alveolata</taxon>
        <taxon>Dinophyceae</taxon>
        <taxon>Suessiales</taxon>
        <taxon>Symbiodiniaceae</taxon>
        <taxon>Symbiodinium</taxon>
    </lineage>
</organism>
<reference evidence="2" key="1">
    <citation type="submission" date="2021-02" db="EMBL/GenBank/DDBJ databases">
        <authorList>
            <person name="Dougan E. K."/>
            <person name="Rhodes N."/>
            <person name="Thang M."/>
            <person name="Chan C."/>
        </authorList>
    </citation>
    <scope>NUCLEOTIDE SEQUENCE</scope>
</reference>
<comment type="caution">
    <text evidence="2">The sequence shown here is derived from an EMBL/GenBank/DDBJ whole genome shotgun (WGS) entry which is preliminary data.</text>
</comment>
<evidence type="ECO:0000313" key="2">
    <source>
        <dbReference type="EMBL" id="CAE7295789.1"/>
    </source>
</evidence>